<dbReference type="PANTHER" id="PTHR39337">
    <property type="entry name" value="BLR5642 PROTEIN"/>
    <property type="match status" value="1"/>
</dbReference>
<gene>
    <name evidence="1" type="ordered locus">MCP_2417</name>
</gene>
<keyword evidence="2" id="KW-1185">Reference proteome</keyword>
<dbReference type="eggNOG" id="arCOG00723">
    <property type="taxonomic scope" value="Archaea"/>
</dbReference>
<reference evidence="1 2" key="2">
    <citation type="journal article" date="2008" name="Int. J. Syst. Evol. Microbiol.">
        <title>Methanocella paludicola gen. nov., sp. nov., a methane-producing archaeon, the first isolate of the lineage 'Rice Cluster I', and proposal of the new archaeal order Methanocellales ord. nov.</title>
        <authorList>
            <person name="Sakai S."/>
            <person name="Imachi H."/>
            <person name="Hanada S."/>
            <person name="Ohashi A."/>
            <person name="Harada H."/>
            <person name="Kamagata Y."/>
        </authorList>
    </citation>
    <scope>NUCLEOTIDE SEQUENCE [LARGE SCALE GENOMIC DNA]</scope>
    <source>
        <strain evidence="2">DSM 17711 / JCM 13418 / NBRC 101707 / SANAE</strain>
    </source>
</reference>
<evidence type="ECO:0000313" key="1">
    <source>
        <dbReference type="EMBL" id="BAI62489.1"/>
    </source>
</evidence>
<reference evidence="1 2" key="1">
    <citation type="journal article" date="2007" name="Appl. Environ. Microbiol.">
        <title>Isolation of key methanogens for global methane emission from rice paddy fields: a novel isolate affiliated with the clone cluster rice cluster I.</title>
        <authorList>
            <person name="Sakai S."/>
            <person name="Imachi H."/>
            <person name="Sekiguchi Y."/>
            <person name="Ohashi A."/>
            <person name="Harada H."/>
            <person name="Kamagata Y."/>
        </authorList>
    </citation>
    <scope>NUCLEOTIDE SEQUENCE [LARGE SCALE GENOMIC DNA]</scope>
    <source>
        <strain evidence="2">DSM 17711 / JCM 13418 / NBRC 101707 / SANAE</strain>
    </source>
</reference>
<dbReference type="GeneID" id="8683232"/>
<dbReference type="EMBL" id="AP011532">
    <property type="protein sequence ID" value="BAI62489.1"/>
    <property type="molecule type" value="Genomic_DNA"/>
</dbReference>
<dbReference type="KEGG" id="mpd:MCP_2417"/>
<evidence type="ECO:0000313" key="2">
    <source>
        <dbReference type="Proteomes" id="UP000001882"/>
    </source>
</evidence>
<evidence type="ECO:0008006" key="3">
    <source>
        <dbReference type="Google" id="ProtNLM"/>
    </source>
</evidence>
<dbReference type="RefSeq" id="WP_012901163.1">
    <property type="nucleotide sequence ID" value="NC_013665.1"/>
</dbReference>
<dbReference type="InterPro" id="IPR007438">
    <property type="entry name" value="DUF488"/>
</dbReference>
<dbReference type="Pfam" id="PF04343">
    <property type="entry name" value="DUF488"/>
    <property type="match status" value="1"/>
</dbReference>
<protein>
    <recommendedName>
        <fullName evidence="3">DNA repair protein</fullName>
    </recommendedName>
</protein>
<dbReference type="PIRSF" id="PIRSF024492">
    <property type="entry name" value="UCP024492"/>
    <property type="match status" value="1"/>
</dbReference>
<dbReference type="InParanoid" id="D1Z1B7"/>
<proteinExistence type="predicted"/>
<sequence>MTETIYTIGHSAYPIEEFIRMLKAYGIEEVVDIRTIPGSRHNPQFNEEALRVELSRHGIGYAWMKELGGLRHTTKTSVNTAWKNASFRGYADHMQTPGFARAIDRLIDTGKEKRVAIMCAEAVPWRCHRSLIGDALLARNVNVEDILSERSSKPHRLTPWAKVDGTKVTYPGPPENDIVVEKE</sequence>
<dbReference type="STRING" id="304371.MCP_2417"/>
<reference evidence="2" key="3">
    <citation type="journal article" date="2011" name="PLoS ONE">
        <title>Genome sequence of a mesophilic hydrogenotrophic methanogen Methanocella paludicola, the first cultivated representative of the order Methanocellales.</title>
        <authorList>
            <person name="Sakai S."/>
            <person name="Takaki Y."/>
            <person name="Shimamura S."/>
            <person name="Sekine M."/>
            <person name="Tajima T."/>
            <person name="Kosugi H."/>
            <person name="Ichikawa N."/>
            <person name="Tasumi E."/>
            <person name="Hiraki A.T."/>
            <person name="Shimizu A."/>
            <person name="Kato Y."/>
            <person name="Nishiko R."/>
            <person name="Mori K."/>
            <person name="Fujita N."/>
            <person name="Imachi H."/>
            <person name="Takai K."/>
        </authorList>
    </citation>
    <scope>NUCLEOTIDE SEQUENCE [LARGE SCALE GENOMIC DNA]</scope>
    <source>
        <strain evidence="2">DSM 17711 / JCM 13418 / NBRC 101707 / SANAE</strain>
    </source>
</reference>
<dbReference type="AlphaFoldDB" id="D1Z1B7"/>
<dbReference type="OrthoDB" id="15220at2157"/>
<dbReference type="PANTHER" id="PTHR39337:SF1">
    <property type="entry name" value="BLR5642 PROTEIN"/>
    <property type="match status" value="1"/>
</dbReference>
<name>D1Z1B7_METPS</name>
<dbReference type="Proteomes" id="UP000001882">
    <property type="component" value="Chromosome"/>
</dbReference>
<organism evidence="1 2">
    <name type="scientific">Methanocella paludicola (strain DSM 17711 / JCM 13418 / NBRC 101707 / SANAE)</name>
    <dbReference type="NCBI Taxonomy" id="304371"/>
    <lineage>
        <taxon>Archaea</taxon>
        <taxon>Methanobacteriati</taxon>
        <taxon>Methanobacteriota</taxon>
        <taxon>Stenosarchaea group</taxon>
        <taxon>Methanomicrobia</taxon>
        <taxon>Methanocellales</taxon>
        <taxon>Methanocellaceae</taxon>
        <taxon>Methanocella</taxon>
    </lineage>
</organism>
<dbReference type="InterPro" id="IPR014519">
    <property type="entry name" value="UCP024492"/>
</dbReference>
<accession>D1Z1B7</accession>
<dbReference type="PATRIC" id="fig|304371.9.peg.2464"/>